<organism evidence="3 4">
    <name type="scientific">Tsukamurella pulmonis</name>
    <dbReference type="NCBI Taxonomy" id="47312"/>
    <lineage>
        <taxon>Bacteria</taxon>
        <taxon>Bacillati</taxon>
        <taxon>Actinomycetota</taxon>
        <taxon>Actinomycetes</taxon>
        <taxon>Mycobacteriales</taxon>
        <taxon>Tsukamurellaceae</taxon>
        <taxon>Tsukamurella</taxon>
    </lineage>
</organism>
<dbReference type="RefSeq" id="WP_133298608.1">
    <property type="nucleotide sequence ID" value="NZ_AP025457.1"/>
</dbReference>
<feature type="region of interest" description="Disordered" evidence="1">
    <location>
        <begin position="25"/>
        <end position="75"/>
    </location>
</feature>
<evidence type="ECO:0000256" key="1">
    <source>
        <dbReference type="SAM" id="MobiDB-lite"/>
    </source>
</evidence>
<dbReference type="Proteomes" id="UP000183053">
    <property type="component" value="Unassembled WGS sequence"/>
</dbReference>
<keyword evidence="4" id="KW-1185">Reference proteome</keyword>
<reference evidence="4" key="1">
    <citation type="submission" date="2016-10" db="EMBL/GenBank/DDBJ databases">
        <authorList>
            <person name="Varghese N."/>
            <person name="Submissions S."/>
        </authorList>
    </citation>
    <scope>NUCLEOTIDE SEQUENCE [LARGE SCALE GENOMIC DNA]</scope>
    <source>
        <strain evidence="4">DSM 44142</strain>
    </source>
</reference>
<name>A0A1H1FTQ2_9ACTN</name>
<dbReference type="EMBL" id="FNLF01000002">
    <property type="protein sequence ID" value="SDR04265.1"/>
    <property type="molecule type" value="Genomic_DNA"/>
</dbReference>
<gene>
    <name evidence="3" type="ORF">SAMN04489765_2911</name>
</gene>
<evidence type="ECO:0000256" key="2">
    <source>
        <dbReference type="SAM" id="SignalP"/>
    </source>
</evidence>
<evidence type="ECO:0000313" key="3">
    <source>
        <dbReference type="EMBL" id="SDR04265.1"/>
    </source>
</evidence>
<feature type="signal peptide" evidence="2">
    <location>
        <begin position="1"/>
        <end position="23"/>
    </location>
</feature>
<sequence>MRTLATIVATAAISFAGSGLALAADEPDAPTATSESADSPREVGATAEGASDPRSDPEYSPSDEILVVGPVGSEE</sequence>
<keyword evidence="2" id="KW-0732">Signal</keyword>
<accession>A0A1H1FTQ2</accession>
<proteinExistence type="predicted"/>
<feature type="chain" id="PRO_5010321633" evidence="2">
    <location>
        <begin position="24"/>
        <end position="75"/>
    </location>
</feature>
<protein>
    <submittedName>
        <fullName evidence="3">Uncharacterized protein</fullName>
    </submittedName>
</protein>
<dbReference type="AlphaFoldDB" id="A0A1H1FTQ2"/>
<evidence type="ECO:0000313" key="4">
    <source>
        <dbReference type="Proteomes" id="UP000183053"/>
    </source>
</evidence>